<name>A0ACD1E5A2_9MICO</name>
<evidence type="ECO:0000313" key="1">
    <source>
        <dbReference type="EMBL" id="QWS34122.1"/>
    </source>
</evidence>
<proteinExistence type="predicted"/>
<reference evidence="1" key="1">
    <citation type="submission" date="2021-06" db="EMBL/GenBank/DDBJ databases">
        <authorList>
            <person name="Ellington A.J."/>
            <person name="Bryan N.C."/>
            <person name="Christner B.C."/>
            <person name="Reisch C.R."/>
        </authorList>
    </citation>
    <scope>NUCLEOTIDE SEQUENCE</scope>
    <source>
        <strain evidence="1">L6-1</strain>
    </source>
</reference>
<protein>
    <submittedName>
        <fullName evidence="1">DUF4244 domain-containing protein</fullName>
    </submittedName>
</protein>
<keyword evidence="2" id="KW-1185">Reference proteome</keyword>
<gene>
    <name evidence="1" type="ORF">KM842_02690</name>
</gene>
<organism evidence="1 2">
    <name type="scientific">Curtobacterium aetherium</name>
    <dbReference type="NCBI Taxonomy" id="2841594"/>
    <lineage>
        <taxon>Bacteria</taxon>
        <taxon>Bacillati</taxon>
        <taxon>Actinomycetota</taxon>
        <taxon>Actinomycetes</taxon>
        <taxon>Micrococcales</taxon>
        <taxon>Microbacteriaceae</taxon>
        <taxon>Curtobacterium</taxon>
    </lineage>
</organism>
<evidence type="ECO:0000313" key="2">
    <source>
        <dbReference type="Proteomes" id="UP000681794"/>
    </source>
</evidence>
<sequence length="92" mass="9615">MEEDSAAPVRGGTAGPDATQDTVRPARSLRRRPTAEVDGLRGLLRDDRGSATAEYAVVILAAVAFAGVLVAVMRSGEVQAILTELVRNALTP</sequence>
<accession>A0ACD1E5A2</accession>
<dbReference type="EMBL" id="CP076544">
    <property type="protein sequence ID" value="QWS34122.1"/>
    <property type="molecule type" value="Genomic_DNA"/>
</dbReference>
<dbReference type="Proteomes" id="UP000681794">
    <property type="component" value="Chromosome"/>
</dbReference>